<dbReference type="RefSeq" id="WP_117419376.1">
    <property type="nucleotide sequence ID" value="NZ_BRPJ01000015.1"/>
</dbReference>
<comment type="caution">
    <text evidence="11">The sequence shown here is derived from an EMBL/GenBank/DDBJ whole genome shotgun (WGS) entry which is preliminary data.</text>
</comment>
<reference evidence="10 13" key="2">
    <citation type="journal article" date="2024" name="Int. J. Syst. Evol. Microbiol.">
        <title>Lacrimispora brassicae sp. nov. isolated from fermented cabbage, and proposal of Clostridium indicum Gundawar et al. 2019 and Clostridium methoxybenzovorans Mechichi et al. 1999 as heterotypic synonyms of Lacrimispora amygdalina (Parshina et al. 2003) Haas and Blanchard 2020 and Lacrimispora indolis (McClung and McCoy 1957) Haas and Blanchard 2020, respectively.</title>
        <authorList>
            <person name="Kobayashi H."/>
            <person name="Tanizawa Y."/>
            <person name="Sakamoto M."/>
            <person name="Ohkuma M."/>
            <person name="Tohno M."/>
        </authorList>
    </citation>
    <scope>NUCLEOTIDE SEQUENCE [LARGE SCALE GENOMIC DNA]</scope>
    <source>
        <strain evidence="10 13">DSM 12857</strain>
    </source>
</reference>
<dbReference type="PANTHER" id="PTHR43095:SF5">
    <property type="entry name" value="XYLULOSE KINASE"/>
    <property type="match status" value="1"/>
</dbReference>
<evidence type="ECO:0000313" key="13">
    <source>
        <dbReference type="Proteomes" id="UP001419084"/>
    </source>
</evidence>
<proteinExistence type="inferred from homology"/>
<evidence type="ECO:0000256" key="7">
    <source>
        <dbReference type="NCBIfam" id="TIGR02627"/>
    </source>
</evidence>
<dbReference type="Proteomes" id="UP000260680">
    <property type="component" value="Unassembled WGS sequence"/>
</dbReference>
<dbReference type="Gene3D" id="3.30.420.40">
    <property type="match status" value="2"/>
</dbReference>
<keyword evidence="4" id="KW-0418">Kinase</keyword>
<evidence type="ECO:0000256" key="3">
    <source>
        <dbReference type="ARBA" id="ARBA00022741"/>
    </source>
</evidence>
<evidence type="ECO:0000256" key="4">
    <source>
        <dbReference type="ARBA" id="ARBA00022777"/>
    </source>
</evidence>
<dbReference type="CDD" id="cd07771">
    <property type="entry name" value="ASKHA_NBD_FGGY_RhaB-like"/>
    <property type="match status" value="1"/>
</dbReference>
<keyword evidence="2 11" id="KW-0808">Transferase</keyword>
<dbReference type="NCBIfam" id="TIGR02627">
    <property type="entry name" value="rhamnulo_kin"/>
    <property type="match status" value="1"/>
</dbReference>
<organism evidence="11 12">
    <name type="scientific">Lacrimispora amygdalina</name>
    <dbReference type="NCBI Taxonomy" id="253257"/>
    <lineage>
        <taxon>Bacteria</taxon>
        <taxon>Bacillati</taxon>
        <taxon>Bacillota</taxon>
        <taxon>Clostridia</taxon>
        <taxon>Lachnospirales</taxon>
        <taxon>Lachnospiraceae</taxon>
        <taxon>Lacrimispora</taxon>
    </lineage>
</organism>
<sequence length="476" mass="53039">MEKYYLAVDIGASSGRHILGTVQDGKIVLEEIYRFENSMKQEDGHLSWDVESLFAEIKEGLKQCKKLDKIPVSMGIDTWAVDFVLLDENNKILGRAAGYRDGRTSGMDEKVYEIISQNDLYKRTGIQKQIFNTIYQLMAVKEKEPELLKRAESFLMIPDYFNFLLTGEKKQEYTNATTTQLVSPVTENWDYELIRMLSYPEKLFGPLSMPGTNAGQFTEEIIKEVGFSCTVVLPATHDTGSAVMAVPKVPDKEGEEDDILYISSGTWSLMGTELLAADCSKESMEANFTNEGGYDYRYRYLKNIMGLWMIQSVKKELAGRGEHYSFAELCDLASKETIPSLVDCNDSSFLAPESMIKAVVNFCRNKKQPVPKSAGEIAAVIYNSLAVCYKETAEELESITGKTYSDLHVVGGGSNAAYLNKLTAKQTGKTVYAGPGEATAIGNLLAQMIASGEFKDLKSARESVYRSFAVKEYKPL</sequence>
<evidence type="ECO:0000256" key="2">
    <source>
        <dbReference type="ARBA" id="ARBA00022679"/>
    </source>
</evidence>
<evidence type="ECO:0000313" key="11">
    <source>
        <dbReference type="EMBL" id="RFZ76509.1"/>
    </source>
</evidence>
<dbReference type="InterPro" id="IPR050406">
    <property type="entry name" value="FGGY_Carb_Kinase"/>
</dbReference>
<dbReference type="EC" id="2.7.1.5" evidence="7"/>
<dbReference type="GO" id="GO:0005524">
    <property type="term" value="F:ATP binding"/>
    <property type="evidence" value="ECO:0007669"/>
    <property type="project" value="UniProtKB-KW"/>
</dbReference>
<keyword evidence="13" id="KW-1185">Reference proteome</keyword>
<reference evidence="11 12" key="1">
    <citation type="submission" date="2018-07" db="EMBL/GenBank/DDBJ databases">
        <title>New species, Clostridium PI-S10-A1B.</title>
        <authorList>
            <person name="Krishna G."/>
            <person name="Summeta K."/>
            <person name="Shikha S."/>
            <person name="Prabhu P.B."/>
            <person name="Suresh K."/>
        </authorList>
    </citation>
    <scope>NUCLEOTIDE SEQUENCE [LARGE SCALE GENOMIC DNA]</scope>
    <source>
        <strain evidence="11 12">PI-S10-A1B</strain>
    </source>
</reference>
<name>A0A3E2N683_9FIRM</name>
<feature type="domain" description="Carbohydrate kinase FGGY N-terminal" evidence="8">
    <location>
        <begin position="4"/>
        <end position="244"/>
    </location>
</feature>
<evidence type="ECO:0000256" key="6">
    <source>
        <dbReference type="ARBA" id="ARBA00023308"/>
    </source>
</evidence>
<gene>
    <name evidence="11" type="primary">rhaB</name>
    <name evidence="10" type="synonym">rhaB_2</name>
    <name evidence="11" type="ORF">DS742_23395</name>
    <name evidence="10" type="ORF">LAD12857_08380</name>
</gene>
<keyword evidence="5" id="KW-0067">ATP-binding</keyword>
<dbReference type="SUPFAM" id="SSF53067">
    <property type="entry name" value="Actin-like ATPase domain"/>
    <property type="match status" value="2"/>
</dbReference>
<evidence type="ECO:0000256" key="5">
    <source>
        <dbReference type="ARBA" id="ARBA00022840"/>
    </source>
</evidence>
<dbReference type="Pfam" id="PF00370">
    <property type="entry name" value="FGGY_N"/>
    <property type="match status" value="1"/>
</dbReference>
<dbReference type="Proteomes" id="UP001419084">
    <property type="component" value="Unassembled WGS sequence"/>
</dbReference>
<dbReference type="PANTHER" id="PTHR43095">
    <property type="entry name" value="SUGAR KINASE"/>
    <property type="match status" value="1"/>
</dbReference>
<dbReference type="EMBL" id="QOHO01000083">
    <property type="protein sequence ID" value="RFZ76509.1"/>
    <property type="molecule type" value="Genomic_DNA"/>
</dbReference>
<dbReference type="InterPro" id="IPR043129">
    <property type="entry name" value="ATPase_NBD"/>
</dbReference>
<dbReference type="InterPro" id="IPR013449">
    <property type="entry name" value="Rhamnulokinase"/>
</dbReference>
<dbReference type="OrthoDB" id="9761504at2"/>
<dbReference type="AlphaFoldDB" id="A0A3E2N683"/>
<dbReference type="InterPro" id="IPR018484">
    <property type="entry name" value="FGGY_N"/>
</dbReference>
<dbReference type="GO" id="GO:0019301">
    <property type="term" value="P:rhamnose catabolic process"/>
    <property type="evidence" value="ECO:0007669"/>
    <property type="project" value="UniProtKB-UniRule"/>
</dbReference>
<feature type="domain" description="Carbohydrate kinase FGGY C-terminal" evidence="9">
    <location>
        <begin position="260"/>
        <end position="450"/>
    </location>
</feature>
<evidence type="ECO:0000259" key="9">
    <source>
        <dbReference type="Pfam" id="PF02782"/>
    </source>
</evidence>
<evidence type="ECO:0000256" key="1">
    <source>
        <dbReference type="ARBA" id="ARBA00009156"/>
    </source>
</evidence>
<keyword evidence="6" id="KW-0684">Rhamnose metabolism</keyword>
<evidence type="ECO:0000313" key="12">
    <source>
        <dbReference type="Proteomes" id="UP000260680"/>
    </source>
</evidence>
<dbReference type="EMBL" id="BRPJ01000015">
    <property type="protein sequence ID" value="GLB28915.1"/>
    <property type="molecule type" value="Genomic_DNA"/>
</dbReference>
<protein>
    <recommendedName>
        <fullName evidence="7">Rhamnulokinase</fullName>
        <ecNumber evidence="7">2.7.1.5</ecNumber>
    </recommendedName>
</protein>
<dbReference type="InterPro" id="IPR018485">
    <property type="entry name" value="FGGY_C"/>
</dbReference>
<comment type="similarity">
    <text evidence="1">Belongs to the FGGY kinase family.</text>
</comment>
<evidence type="ECO:0000313" key="10">
    <source>
        <dbReference type="EMBL" id="GLB28915.1"/>
    </source>
</evidence>
<dbReference type="Pfam" id="PF02782">
    <property type="entry name" value="FGGY_C"/>
    <property type="match status" value="1"/>
</dbReference>
<evidence type="ECO:0000259" key="8">
    <source>
        <dbReference type="Pfam" id="PF00370"/>
    </source>
</evidence>
<dbReference type="GO" id="GO:0008993">
    <property type="term" value="F:rhamnulokinase activity"/>
    <property type="evidence" value="ECO:0007669"/>
    <property type="project" value="UniProtKB-UniRule"/>
</dbReference>
<accession>A0A3E2N683</accession>
<keyword evidence="3" id="KW-0547">Nucleotide-binding</keyword>